<keyword evidence="3" id="KW-0808">Transferase</keyword>
<dbReference type="PANTHER" id="PTHR23028:SF53">
    <property type="entry name" value="ACYL_TRANSF_3 DOMAIN-CONTAINING PROTEIN"/>
    <property type="match status" value="1"/>
</dbReference>
<feature type="transmembrane region" description="Helical" evidence="1">
    <location>
        <begin position="223"/>
        <end position="242"/>
    </location>
</feature>
<accession>A0ABS6IK22</accession>
<evidence type="ECO:0000256" key="1">
    <source>
        <dbReference type="SAM" id="Phobius"/>
    </source>
</evidence>
<dbReference type="EMBL" id="JAHOPB010000001">
    <property type="protein sequence ID" value="MBU8874944.1"/>
    <property type="molecule type" value="Genomic_DNA"/>
</dbReference>
<feature type="transmembrane region" description="Helical" evidence="1">
    <location>
        <begin position="161"/>
        <end position="180"/>
    </location>
</feature>
<feature type="transmembrane region" description="Helical" evidence="1">
    <location>
        <begin position="192"/>
        <end position="211"/>
    </location>
</feature>
<dbReference type="Pfam" id="PF01757">
    <property type="entry name" value="Acyl_transf_3"/>
    <property type="match status" value="1"/>
</dbReference>
<keyword evidence="4" id="KW-1185">Reference proteome</keyword>
<evidence type="ECO:0000313" key="4">
    <source>
        <dbReference type="Proteomes" id="UP000727907"/>
    </source>
</evidence>
<keyword evidence="1" id="KW-0472">Membrane</keyword>
<dbReference type="GO" id="GO:0016746">
    <property type="term" value="F:acyltransferase activity"/>
    <property type="evidence" value="ECO:0007669"/>
    <property type="project" value="UniProtKB-KW"/>
</dbReference>
<evidence type="ECO:0000313" key="3">
    <source>
        <dbReference type="EMBL" id="MBU8874944.1"/>
    </source>
</evidence>
<feature type="domain" description="Acyltransferase 3" evidence="2">
    <location>
        <begin position="7"/>
        <end position="330"/>
    </location>
</feature>
<feature type="transmembrane region" description="Helical" evidence="1">
    <location>
        <begin position="353"/>
        <end position="374"/>
    </location>
</feature>
<evidence type="ECO:0000259" key="2">
    <source>
        <dbReference type="Pfam" id="PF01757"/>
    </source>
</evidence>
<dbReference type="InterPro" id="IPR050879">
    <property type="entry name" value="Acyltransferase_3"/>
</dbReference>
<name>A0ABS6IK22_9HYPH</name>
<comment type="caution">
    <text evidence="3">The sequence shown here is derived from an EMBL/GenBank/DDBJ whole genome shotgun (WGS) entry which is preliminary data.</text>
</comment>
<keyword evidence="3" id="KW-0012">Acyltransferase</keyword>
<dbReference type="Proteomes" id="UP000727907">
    <property type="component" value="Unassembled WGS sequence"/>
</dbReference>
<dbReference type="PANTHER" id="PTHR23028">
    <property type="entry name" value="ACETYLTRANSFERASE"/>
    <property type="match status" value="1"/>
</dbReference>
<feature type="transmembrane region" description="Helical" evidence="1">
    <location>
        <begin position="35"/>
        <end position="53"/>
    </location>
</feature>
<feature type="transmembrane region" description="Helical" evidence="1">
    <location>
        <begin position="248"/>
        <end position="268"/>
    </location>
</feature>
<feature type="transmembrane region" description="Helical" evidence="1">
    <location>
        <begin position="136"/>
        <end position="154"/>
    </location>
</feature>
<gene>
    <name evidence="3" type="ORF">KQ910_14295</name>
</gene>
<feature type="transmembrane region" description="Helical" evidence="1">
    <location>
        <begin position="74"/>
        <end position="93"/>
    </location>
</feature>
<keyword evidence="1" id="KW-1133">Transmembrane helix</keyword>
<feature type="transmembrane region" description="Helical" evidence="1">
    <location>
        <begin position="12"/>
        <end position="29"/>
    </location>
</feature>
<keyword evidence="1" id="KW-0812">Transmembrane</keyword>
<organism evidence="3 4">
    <name type="scientific">Reyranella humidisoli</name>
    <dbReference type="NCBI Taxonomy" id="2849149"/>
    <lineage>
        <taxon>Bacteria</taxon>
        <taxon>Pseudomonadati</taxon>
        <taxon>Pseudomonadota</taxon>
        <taxon>Alphaproteobacteria</taxon>
        <taxon>Hyphomicrobiales</taxon>
        <taxon>Reyranellaceae</taxon>
        <taxon>Reyranella</taxon>
    </lineage>
</organism>
<sequence>MIRRYLPEIDTLRAIAVTLVVLFHAYPGFVPAGFLGVDIFFVISGYVISRAYLFPVLERRTTLADFYSSRFRRLAPALFLTVMLTALASFVLLKPVDLAIFGQSLLLQPFYLQNFSFWLGGDALTPPLANPLLNTWNLAVEEQFYLLLAGLCLLTTTRRQFFWPTLIGAAALSFVFYLVFGTMGVSPHSAFFLLPGRFWQLALGVLVFCLVRKIREAPQPPRPILSIIAVGAIILAPLVPAYPGPLAVTVKTLVACLATAGALALFELDREHYAVLRVRAIRYVGKISYALYLWHWPLLSLAVAVQGRLLTPVEATLALVVAAGLASLTYHLVEMPIRMRRMIRNRRVLLGSFLVASAAILATAMAILFTSGAFR</sequence>
<dbReference type="RefSeq" id="WP_216961382.1">
    <property type="nucleotide sequence ID" value="NZ_JAHOPB010000001.1"/>
</dbReference>
<reference evidence="3 4" key="1">
    <citation type="submission" date="2021-06" db="EMBL/GenBank/DDBJ databases">
        <authorList>
            <person name="Lee D.H."/>
        </authorList>
    </citation>
    <scope>NUCLEOTIDE SEQUENCE [LARGE SCALE GENOMIC DNA]</scope>
    <source>
        <strain evidence="3 4">MMS21-HV4-11</strain>
    </source>
</reference>
<feature type="transmembrane region" description="Helical" evidence="1">
    <location>
        <begin position="315"/>
        <end position="333"/>
    </location>
</feature>
<protein>
    <submittedName>
        <fullName evidence="3">Acyltransferase</fullName>
    </submittedName>
</protein>
<dbReference type="InterPro" id="IPR002656">
    <property type="entry name" value="Acyl_transf_3_dom"/>
</dbReference>
<proteinExistence type="predicted"/>
<feature type="transmembrane region" description="Helical" evidence="1">
    <location>
        <begin position="289"/>
        <end position="309"/>
    </location>
</feature>